<keyword evidence="2" id="KW-1185">Reference proteome</keyword>
<accession>A0ABP9L2G2</accession>
<name>A0ABP9L2G2_9NOCA</name>
<comment type="caution">
    <text evidence="1">The sequence shown here is derived from an EMBL/GenBank/DDBJ whole genome shotgun (WGS) entry which is preliminary data.</text>
</comment>
<evidence type="ECO:0000313" key="1">
    <source>
        <dbReference type="EMBL" id="GAA5068726.1"/>
    </source>
</evidence>
<dbReference type="EMBL" id="BAABJM010000009">
    <property type="protein sequence ID" value="GAA5068726.1"/>
    <property type="molecule type" value="Genomic_DNA"/>
</dbReference>
<gene>
    <name evidence="1" type="ORF">GCM10023318_59340</name>
</gene>
<evidence type="ECO:0000313" key="2">
    <source>
        <dbReference type="Proteomes" id="UP001500603"/>
    </source>
</evidence>
<organism evidence="1 2">
    <name type="scientific">Nocardia callitridis</name>
    <dbReference type="NCBI Taxonomy" id="648753"/>
    <lineage>
        <taxon>Bacteria</taxon>
        <taxon>Bacillati</taxon>
        <taxon>Actinomycetota</taxon>
        <taxon>Actinomycetes</taxon>
        <taxon>Mycobacteriales</taxon>
        <taxon>Nocardiaceae</taxon>
        <taxon>Nocardia</taxon>
    </lineage>
</organism>
<reference evidence="2" key="1">
    <citation type="journal article" date="2019" name="Int. J. Syst. Evol. Microbiol.">
        <title>The Global Catalogue of Microorganisms (GCM) 10K type strain sequencing project: providing services to taxonomists for standard genome sequencing and annotation.</title>
        <authorList>
            <consortium name="The Broad Institute Genomics Platform"/>
            <consortium name="The Broad Institute Genome Sequencing Center for Infectious Disease"/>
            <person name="Wu L."/>
            <person name="Ma J."/>
        </authorList>
    </citation>
    <scope>NUCLEOTIDE SEQUENCE [LARGE SCALE GENOMIC DNA]</scope>
    <source>
        <strain evidence="2">JCM 18298</strain>
    </source>
</reference>
<protein>
    <submittedName>
        <fullName evidence="1">Uncharacterized protein</fullName>
    </submittedName>
</protein>
<proteinExistence type="predicted"/>
<dbReference type="Proteomes" id="UP001500603">
    <property type="component" value="Unassembled WGS sequence"/>
</dbReference>
<sequence length="129" mass="14402">MAGGAGQRTRGDHGVVAHVLVRQARPCCRRADRGFREVHVAVGLRTDRDDQLRTQRGADVRGQRARAEDDGLPEVRFGQLRRLSQPRGTEFGQPPHLGLAIALEVFRRVPIPIVGRIPNNRVHQRISIP</sequence>